<organism evidence="2 3">
    <name type="scientific">Bifidobacterium scardovii</name>
    <dbReference type="NCBI Taxonomy" id="158787"/>
    <lineage>
        <taxon>Bacteria</taxon>
        <taxon>Bacillati</taxon>
        <taxon>Actinomycetota</taxon>
        <taxon>Actinomycetes</taxon>
        <taxon>Bifidobacteriales</taxon>
        <taxon>Bifidobacteriaceae</taxon>
        <taxon>Bifidobacterium</taxon>
    </lineage>
</organism>
<evidence type="ECO:0008006" key="4">
    <source>
        <dbReference type="Google" id="ProtNLM"/>
    </source>
</evidence>
<protein>
    <recommendedName>
        <fullName evidence="4">DUF4192 family protein</fullName>
    </recommendedName>
</protein>
<dbReference type="EMBL" id="JGZO01000005">
    <property type="protein sequence ID" value="KFI94859.1"/>
    <property type="molecule type" value="Genomic_DNA"/>
</dbReference>
<evidence type="ECO:0000313" key="2">
    <source>
        <dbReference type="EMBL" id="KFI94859.1"/>
    </source>
</evidence>
<comment type="caution">
    <text evidence="2">The sequence shown here is derived from an EMBL/GenBank/DDBJ whole genome shotgun (WGS) entry which is preliminary data.</text>
</comment>
<feature type="compositionally biased region" description="Pro residues" evidence="1">
    <location>
        <begin position="34"/>
        <end position="47"/>
    </location>
</feature>
<feature type="region of interest" description="Disordered" evidence="1">
    <location>
        <begin position="1"/>
        <end position="47"/>
    </location>
</feature>
<dbReference type="STRING" id="158787.BSCA_1504"/>
<reference evidence="2 3" key="1">
    <citation type="submission" date="2014-03" db="EMBL/GenBank/DDBJ databases">
        <title>Genomics of Bifidobacteria.</title>
        <authorList>
            <person name="Ventura M."/>
            <person name="Milani C."/>
            <person name="Lugli G.A."/>
        </authorList>
    </citation>
    <scope>NUCLEOTIDE SEQUENCE [LARGE SCALE GENOMIC DNA]</scope>
    <source>
        <strain evidence="2 3">LMG 21589</strain>
    </source>
</reference>
<keyword evidence="3" id="KW-1185">Reference proteome</keyword>
<dbReference type="Proteomes" id="UP000029033">
    <property type="component" value="Unassembled WGS sequence"/>
</dbReference>
<dbReference type="AlphaFoldDB" id="A0A087DH59"/>
<proteinExistence type="predicted"/>
<sequence>MYRTRHADTASGTPSRGAPFGSAPMEDLGEPRPRGPVPVGPVPIGPPGRLPSMHARHCRRANDPMLDAGDLRDLTMRFRAARLEYGTVVADARWVDAPFGDWLDILDGVAAVRGDGGGPESRCDGCRCDGCRSADCGAGDDADDDIGGDAGCGDADCDDAVCGGAGRDDAGRNDADDGDVGCGDSGCDDSGCGGSGRGGSGCGGAGDAGRAGRAGDSPIEFIESPDGFADAPGAGEAAAYCRCPLCCPPLSRDSVAAFAVGMHEALSIRDAVILSLVAGRGCDKPLMVAFAADPHAERSRARMGAMLSQAFENAESVPDCVRCGRGIGMLLRIASLVPEWLRPQPFAVISYVLWWLDDDRSSAYAWRCLDLDGGCLLASMVLGMLERGVRPAWCR</sequence>
<evidence type="ECO:0000256" key="1">
    <source>
        <dbReference type="SAM" id="MobiDB-lite"/>
    </source>
</evidence>
<dbReference type="eggNOG" id="ENOG5031Y4U">
    <property type="taxonomic scope" value="Bacteria"/>
</dbReference>
<evidence type="ECO:0000313" key="3">
    <source>
        <dbReference type="Proteomes" id="UP000029033"/>
    </source>
</evidence>
<name>A0A087DH59_9BIFI</name>
<gene>
    <name evidence="2" type="ORF">BSCA_1504</name>
</gene>
<accession>A0A087DH59</accession>